<dbReference type="CDD" id="cd10170">
    <property type="entry name" value="ASKHA_NBD_HSP70"/>
    <property type="match status" value="1"/>
</dbReference>
<dbReference type="InterPro" id="IPR021030">
    <property type="entry name" value="DUF3731"/>
</dbReference>
<name>A0A7Y9ULC3_9BURK</name>
<dbReference type="Gene3D" id="3.30.420.40">
    <property type="match status" value="2"/>
</dbReference>
<dbReference type="PANTHER" id="PTHR42749:SF1">
    <property type="entry name" value="CELL SHAPE-DETERMINING PROTEIN MREB"/>
    <property type="match status" value="1"/>
</dbReference>
<organism evidence="3 4">
    <name type="scientific">Sphaerotilus montanus</name>
    <dbReference type="NCBI Taxonomy" id="522889"/>
    <lineage>
        <taxon>Bacteria</taxon>
        <taxon>Pseudomonadati</taxon>
        <taxon>Pseudomonadota</taxon>
        <taxon>Betaproteobacteria</taxon>
        <taxon>Burkholderiales</taxon>
        <taxon>Sphaerotilaceae</taxon>
        <taxon>Sphaerotilus</taxon>
    </lineage>
</organism>
<protein>
    <submittedName>
        <fullName evidence="3">Molecular chaperone DnaK (HSP70)</fullName>
    </submittedName>
</protein>
<evidence type="ECO:0000313" key="3">
    <source>
        <dbReference type="EMBL" id="NYG34620.1"/>
    </source>
</evidence>
<accession>A0A7Y9ULC3</accession>
<dbReference type="Pfam" id="PF00012">
    <property type="entry name" value="HSP70"/>
    <property type="match status" value="1"/>
</dbReference>
<evidence type="ECO:0000256" key="1">
    <source>
        <dbReference type="ARBA" id="ARBA00022741"/>
    </source>
</evidence>
<dbReference type="GO" id="GO:0005524">
    <property type="term" value="F:ATP binding"/>
    <property type="evidence" value="ECO:0007669"/>
    <property type="project" value="UniProtKB-KW"/>
</dbReference>
<evidence type="ECO:0000256" key="2">
    <source>
        <dbReference type="ARBA" id="ARBA00022840"/>
    </source>
</evidence>
<dbReference type="InterPro" id="IPR013126">
    <property type="entry name" value="Hsp_70_fam"/>
</dbReference>
<dbReference type="GO" id="GO:0140662">
    <property type="term" value="F:ATP-dependent protein folding chaperone"/>
    <property type="evidence" value="ECO:0007669"/>
    <property type="project" value="InterPro"/>
</dbReference>
<keyword evidence="4" id="KW-1185">Reference proteome</keyword>
<dbReference type="EMBL" id="JACCFH010000001">
    <property type="protein sequence ID" value="NYG34620.1"/>
    <property type="molecule type" value="Genomic_DNA"/>
</dbReference>
<keyword evidence="1" id="KW-0547">Nucleotide-binding</keyword>
<dbReference type="Proteomes" id="UP000518288">
    <property type="component" value="Unassembled WGS sequence"/>
</dbReference>
<dbReference type="RefSeq" id="WP_179635237.1">
    <property type="nucleotide sequence ID" value="NZ_JACCFH010000001.1"/>
</dbReference>
<reference evidence="3 4" key="1">
    <citation type="submission" date="2020-07" db="EMBL/GenBank/DDBJ databases">
        <title>Genomic Encyclopedia of Archaeal and Bacterial Type Strains, Phase II (KMG-II): from individual species to whole genera.</title>
        <authorList>
            <person name="Goeker M."/>
        </authorList>
    </citation>
    <scope>NUCLEOTIDE SEQUENCE [LARGE SCALE GENOMIC DNA]</scope>
    <source>
        <strain evidence="3 4">DSM 21226</strain>
    </source>
</reference>
<gene>
    <name evidence="3" type="ORF">BDD16_003606</name>
</gene>
<dbReference type="AlphaFoldDB" id="A0A7Y9ULC3"/>
<comment type="caution">
    <text evidence="3">The sequence shown here is derived from an EMBL/GenBank/DDBJ whole genome shotgun (WGS) entry which is preliminary data.</text>
</comment>
<dbReference type="SUPFAM" id="SSF53067">
    <property type="entry name" value="Actin-like ATPase domain"/>
    <property type="match status" value="2"/>
</dbReference>
<sequence length="937" mass="100528">MAVSGPFLVGIDLGTTHTVVASARAGGAEITLFEIPQWTGPGEWFARPLLPSVRFHPLDEAPFVGHHARQMGAQVPGRLVSSAKSWLSHPSADRLAPILPWGADDSVAKVSPVEASASYLAHVRTAWDHAHPDAPLDAQTVVLTVPASFDEAARALTLQAARLAGLPTLTLVEEPQAAFQDWLFRHRETLATALDGVRRVLVCDVGGGTTDFSLIDVGAPDQPGGLPTLRRSAVGQHLMLGGDNMDLALAHLVERRLAEAAGGATSGGKATPLSSARLSQLIARCRVAKEQLLAADAPERVTVTLLGGGSRLIGKAQSVDLSRDEVRALLVDGFFPRVGLHETARRARGGLVEFGLPYASDAAITRQLASFLQQHLAPDAERPDTALPDTVLLNGGVFRADALAERLLQTLADWRGGVAPRLLHNDNPDVAVARGAVAHALARQGRAPRIGGGAARSVFLLLDEAMPDEAGPIRAVCLLPRGSEPGRTLALAERTFALRLGQPVRFHLATSTTDIGAPPAAGEVCTLDADTLHTLPPIATVIPPTAATAGRRDLPVRLEATLAEVGTLDVRCVSVDDPAQHWQLEFQLRPAAGAAGDAPVLASVQTDAQIAPRLPEAIALLDRVFGAKTQKLASKDIKGLRVQLEHLLGHRDRWSRPLARRLFDVLWQRARGRRRSADHERLWLNLAGWCLRPGFGDPLDAWRVEQVWTIFDAGAEHRADPQVAAQWWTLWRRVAGGLPEAAQLRLLDDFGYNLQAAEHPGAPLPPKPPGLVKGGHDDMVRLGAALERIPPEHKAEVGDWLLQPFTTDGAVIANATPERDELRLWAVGRLGARQPFHGSAHGVVSAEVAARWIDTLLALDWKRRRMAAFAAAQLARMTGDRVRDLDPDRRTQVLARLAACGAAPSWSAMVREVVQLDAADEQALFGESLPVGLVLVE</sequence>
<dbReference type="PRINTS" id="PR00301">
    <property type="entry name" value="HEATSHOCK70"/>
</dbReference>
<evidence type="ECO:0000313" key="4">
    <source>
        <dbReference type="Proteomes" id="UP000518288"/>
    </source>
</evidence>
<dbReference type="Pfam" id="PF12531">
    <property type="entry name" value="DUF3731"/>
    <property type="match status" value="1"/>
</dbReference>
<dbReference type="PANTHER" id="PTHR42749">
    <property type="entry name" value="CELL SHAPE-DETERMINING PROTEIN MREB"/>
    <property type="match status" value="1"/>
</dbReference>
<dbReference type="InterPro" id="IPR043129">
    <property type="entry name" value="ATPase_NBD"/>
</dbReference>
<keyword evidence="2" id="KW-0067">ATP-binding</keyword>
<dbReference type="Gene3D" id="3.90.640.10">
    <property type="entry name" value="Actin, Chain A, domain 4"/>
    <property type="match status" value="1"/>
</dbReference>
<proteinExistence type="predicted"/>